<accession>A0AAU2AEY4</accession>
<protein>
    <submittedName>
        <fullName evidence="2">ATP-binding protein</fullName>
    </submittedName>
</protein>
<proteinExistence type="predicted"/>
<evidence type="ECO:0000313" key="2">
    <source>
        <dbReference type="EMBL" id="WTT22573.1"/>
    </source>
</evidence>
<dbReference type="Gene3D" id="3.30.565.10">
    <property type="entry name" value="Histidine kinase-like ATPase, C-terminal domain"/>
    <property type="match status" value="1"/>
</dbReference>
<dbReference type="AlphaFoldDB" id="A0AAU2AEY4"/>
<dbReference type="GO" id="GO:0005524">
    <property type="term" value="F:ATP binding"/>
    <property type="evidence" value="ECO:0007669"/>
    <property type="project" value="UniProtKB-KW"/>
</dbReference>
<name>A0AAU2AEY4_9ACTN</name>
<dbReference type="Pfam" id="PF02518">
    <property type="entry name" value="HATPase_c"/>
    <property type="match status" value="1"/>
</dbReference>
<organism evidence="2">
    <name type="scientific">Streptomyces sp. NBC_00093</name>
    <dbReference type="NCBI Taxonomy" id="2975649"/>
    <lineage>
        <taxon>Bacteria</taxon>
        <taxon>Bacillati</taxon>
        <taxon>Actinomycetota</taxon>
        <taxon>Actinomycetes</taxon>
        <taxon>Kitasatosporales</taxon>
        <taxon>Streptomycetaceae</taxon>
        <taxon>Streptomyces</taxon>
    </lineage>
</organism>
<dbReference type="InterPro" id="IPR003594">
    <property type="entry name" value="HATPase_dom"/>
</dbReference>
<dbReference type="SMART" id="SM00387">
    <property type="entry name" value="HATPase_c"/>
    <property type="match status" value="1"/>
</dbReference>
<sequence length="143" mass="15144">MTGAGAVTDREPSVFDIIDESDLIRVRKALRAEAEAVGLNLVDATKLITAGSELARNILNYATGRRGRVGVEQVSRQGRRGVRVTFADDGPGIEDIEAALTDGFSTRGSMGLGLPGARRLVDDMTLTSASGSGTTVVIVKWQR</sequence>
<dbReference type="EMBL" id="CP108222">
    <property type="protein sequence ID" value="WTT22573.1"/>
    <property type="molecule type" value="Genomic_DNA"/>
</dbReference>
<dbReference type="InterPro" id="IPR036890">
    <property type="entry name" value="HATPase_C_sf"/>
</dbReference>
<keyword evidence="2" id="KW-0547">Nucleotide-binding</keyword>
<feature type="domain" description="Histidine kinase/HSP90-like ATPase" evidence="1">
    <location>
        <begin position="42"/>
        <end position="143"/>
    </location>
</feature>
<evidence type="ECO:0000259" key="1">
    <source>
        <dbReference type="SMART" id="SM00387"/>
    </source>
</evidence>
<reference evidence="2" key="1">
    <citation type="submission" date="2022-10" db="EMBL/GenBank/DDBJ databases">
        <title>The complete genomes of actinobacterial strains from the NBC collection.</title>
        <authorList>
            <person name="Joergensen T.S."/>
            <person name="Alvarez Arevalo M."/>
            <person name="Sterndorff E.B."/>
            <person name="Faurdal D."/>
            <person name="Vuksanovic O."/>
            <person name="Mourched A.-S."/>
            <person name="Charusanti P."/>
            <person name="Shaw S."/>
            <person name="Blin K."/>
            <person name="Weber T."/>
        </authorList>
    </citation>
    <scope>NUCLEOTIDE SEQUENCE</scope>
    <source>
        <strain evidence="2">NBC_00093</strain>
    </source>
</reference>
<keyword evidence="2" id="KW-0067">ATP-binding</keyword>
<dbReference type="SUPFAM" id="SSF55874">
    <property type="entry name" value="ATPase domain of HSP90 chaperone/DNA topoisomerase II/histidine kinase"/>
    <property type="match status" value="1"/>
</dbReference>
<gene>
    <name evidence="2" type="ORF">OHA22_47070</name>
</gene>